<keyword evidence="1" id="KW-0472">Membrane</keyword>
<feature type="transmembrane region" description="Helical" evidence="1">
    <location>
        <begin position="162"/>
        <end position="181"/>
    </location>
</feature>
<keyword evidence="1" id="KW-0812">Transmembrane</keyword>
<reference evidence="2 3" key="1">
    <citation type="submission" date="2015-12" db="EMBL/GenBank/DDBJ databases">
        <title>The genome of Folsomia candida.</title>
        <authorList>
            <person name="Faddeeva A."/>
            <person name="Derks M.F."/>
            <person name="Anvar Y."/>
            <person name="Smit S."/>
            <person name="Van Straalen N."/>
            <person name="Roelofs D."/>
        </authorList>
    </citation>
    <scope>NUCLEOTIDE SEQUENCE [LARGE SCALE GENOMIC DNA]</scope>
    <source>
        <strain evidence="2 3">VU population</strain>
        <tissue evidence="2">Whole body</tissue>
    </source>
</reference>
<keyword evidence="3" id="KW-1185">Reference proteome</keyword>
<evidence type="ECO:0000313" key="2">
    <source>
        <dbReference type="EMBL" id="OXA42107.1"/>
    </source>
</evidence>
<name>A0A226DBK7_FOLCA</name>
<feature type="transmembrane region" description="Helical" evidence="1">
    <location>
        <begin position="106"/>
        <end position="126"/>
    </location>
</feature>
<feature type="non-terminal residue" evidence="2">
    <location>
        <position position="1"/>
    </location>
</feature>
<organism evidence="2 3">
    <name type="scientific">Folsomia candida</name>
    <name type="common">Springtail</name>
    <dbReference type="NCBI Taxonomy" id="158441"/>
    <lineage>
        <taxon>Eukaryota</taxon>
        <taxon>Metazoa</taxon>
        <taxon>Ecdysozoa</taxon>
        <taxon>Arthropoda</taxon>
        <taxon>Hexapoda</taxon>
        <taxon>Collembola</taxon>
        <taxon>Entomobryomorpha</taxon>
        <taxon>Isotomoidea</taxon>
        <taxon>Isotomidae</taxon>
        <taxon>Proisotominae</taxon>
        <taxon>Folsomia</taxon>
    </lineage>
</organism>
<proteinExistence type="predicted"/>
<accession>A0A226DBK7</accession>
<dbReference type="EMBL" id="LNIX01000027">
    <property type="protein sequence ID" value="OXA42107.1"/>
    <property type="molecule type" value="Genomic_DNA"/>
</dbReference>
<dbReference type="AlphaFoldDB" id="A0A226DBK7"/>
<evidence type="ECO:0000313" key="3">
    <source>
        <dbReference type="Proteomes" id="UP000198287"/>
    </source>
</evidence>
<comment type="caution">
    <text evidence="2">The sequence shown here is derived from an EMBL/GenBank/DDBJ whole genome shotgun (WGS) entry which is preliminary data.</text>
</comment>
<feature type="transmembrane region" description="Helical" evidence="1">
    <location>
        <begin position="65"/>
        <end position="86"/>
    </location>
</feature>
<feature type="transmembrane region" description="Helical" evidence="1">
    <location>
        <begin position="187"/>
        <end position="211"/>
    </location>
</feature>
<dbReference type="Proteomes" id="UP000198287">
    <property type="component" value="Unassembled WGS sequence"/>
</dbReference>
<sequence length="312" mass="35275">NVAPKIFVFLPPTPHGGNMPHIVIPSHNRVQAIQRFAQFSSALYTQSVTWNTKTRLPEPTPFKKLVPFHTMSVLLGAWTSFAFYTVTRWILFNKMDTSDISLTAGILLLLHLSLNTMSATMILTSIRKTEEICLLYVNSRLLSEKVGSENDKHSKNLDPLGLFLHLIIPPILFIPVIATLAPWRITALYHVLPMGMFIIFLCSVTVTCWVIKLRNAIIGYHCFDGKLDSRLVGHAALHFPLMADLNSQSDKLVSSWKVEASTRKAMWTKEVNSYGPIRAYVGPFCFMRRKTRTEIFAGIFYYTASLVITVKV</sequence>
<protein>
    <submittedName>
        <fullName evidence="2">Uncharacterized protein</fullName>
    </submittedName>
</protein>
<gene>
    <name evidence="2" type="ORF">Fcan01_23056</name>
</gene>
<keyword evidence="1" id="KW-1133">Transmembrane helix</keyword>
<evidence type="ECO:0000256" key="1">
    <source>
        <dbReference type="SAM" id="Phobius"/>
    </source>
</evidence>